<organism evidence="1 2">
    <name type="scientific">Faecalicatena fissicatena</name>
    <dbReference type="NCBI Taxonomy" id="290055"/>
    <lineage>
        <taxon>Bacteria</taxon>
        <taxon>Bacillati</taxon>
        <taxon>Bacillota</taxon>
        <taxon>Clostridia</taxon>
        <taxon>Lachnospirales</taxon>
        <taxon>Lachnospiraceae</taxon>
        <taxon>Faecalicatena</taxon>
    </lineage>
</organism>
<name>A0ABX2H1Z8_9FIRM</name>
<gene>
    <name evidence="1" type="ORF">HFM93_12755</name>
</gene>
<dbReference type="SUPFAM" id="SSF51161">
    <property type="entry name" value="Trimeric LpxA-like enzymes"/>
    <property type="match status" value="1"/>
</dbReference>
<dbReference type="InterPro" id="IPR011004">
    <property type="entry name" value="Trimer_LpxA-like_sf"/>
</dbReference>
<accession>A0ABX2H1Z8</accession>
<evidence type="ECO:0008006" key="3">
    <source>
        <dbReference type="Google" id="ProtNLM"/>
    </source>
</evidence>
<evidence type="ECO:0000313" key="2">
    <source>
        <dbReference type="Proteomes" id="UP000821846"/>
    </source>
</evidence>
<keyword evidence="2" id="KW-1185">Reference proteome</keyword>
<comment type="caution">
    <text evidence="1">The sequence shown here is derived from an EMBL/GenBank/DDBJ whole genome shotgun (WGS) entry which is preliminary data.</text>
</comment>
<proteinExistence type="predicted"/>
<dbReference type="Gene3D" id="2.160.10.10">
    <property type="entry name" value="Hexapeptide repeat proteins"/>
    <property type="match status" value="1"/>
</dbReference>
<dbReference type="InterPro" id="IPR040831">
    <property type="entry name" value="B_solenoid_ydck_rpt"/>
</dbReference>
<reference evidence="1 2" key="1">
    <citation type="journal article" date="2020" name="Cell Host Microbe">
        <title>Functional and Genomic Variation between Human-Derived Isolates of Lachnospiraceae Reveals Inter- and Intra-Species Diversity.</title>
        <authorList>
            <person name="Sorbara M.T."/>
            <person name="Littmann E.R."/>
            <person name="Fontana E."/>
            <person name="Moody T.U."/>
            <person name="Kohout C.E."/>
            <person name="Gjonbalaj M."/>
            <person name="Eaton V."/>
            <person name="Seok R."/>
            <person name="Leiner I.M."/>
            <person name="Pamer E.G."/>
        </authorList>
    </citation>
    <scope>NUCLEOTIDE SEQUENCE [LARGE SCALE GENOMIC DNA]</scope>
    <source>
        <strain evidence="1 2">MSK.14.16</strain>
    </source>
</reference>
<evidence type="ECO:0000313" key="1">
    <source>
        <dbReference type="EMBL" id="NSG31117.1"/>
    </source>
</evidence>
<dbReference type="EMBL" id="JAAWUZ010000059">
    <property type="protein sequence ID" value="NSG31117.1"/>
    <property type="molecule type" value="Genomic_DNA"/>
</dbReference>
<dbReference type="Proteomes" id="UP000821846">
    <property type="component" value="Unassembled WGS sequence"/>
</dbReference>
<dbReference type="Pfam" id="PF18836">
    <property type="entry name" value="B_solenoid_ydck"/>
    <property type="match status" value="3"/>
</dbReference>
<feature type="non-terminal residue" evidence="1">
    <location>
        <position position="1"/>
    </location>
</feature>
<sequence length="152" mass="17123">RVSENAWVYGDARVFGNAWVYGDARVSENAWVYGDARVFGNARVFDNAWVYGNAKVYGDARVSGNARVYGNAEVFNTRHFFVQGPIGSRDGYVTFYRTKDDTVEVRCGCFSGSLQEFVNQVEETHGGSRYEKEYKLAAELAKVCIRLEGESR</sequence>
<protein>
    <recommendedName>
        <fullName evidence="3">Polymer-forming cytoskeletal protein</fullName>
    </recommendedName>
</protein>